<evidence type="ECO:0000313" key="3">
    <source>
        <dbReference type="Proteomes" id="UP000250321"/>
    </source>
</evidence>
<feature type="region of interest" description="Disordered" evidence="1">
    <location>
        <begin position="117"/>
        <end position="155"/>
    </location>
</feature>
<name>A0A314ZEK1_PRUYE</name>
<reference evidence="2 3" key="1">
    <citation type="submission" date="2018-02" db="EMBL/GenBank/DDBJ databases">
        <title>Draft genome of wild Prunus yedoensis var. nudiflora.</title>
        <authorList>
            <person name="Baek S."/>
            <person name="Kim J.-H."/>
            <person name="Choi K."/>
            <person name="Kim G.-B."/>
            <person name="Cho A."/>
            <person name="Jang H."/>
            <person name="Shin C.-H."/>
            <person name="Yu H.-J."/>
            <person name="Mun J.-H."/>
        </authorList>
    </citation>
    <scope>NUCLEOTIDE SEQUENCE [LARGE SCALE GENOMIC DNA]</scope>
    <source>
        <strain evidence="3">cv. Jeju island</strain>
        <tissue evidence="2">Leaf</tissue>
    </source>
</reference>
<organism evidence="2 3">
    <name type="scientific">Prunus yedoensis var. nudiflora</name>
    <dbReference type="NCBI Taxonomy" id="2094558"/>
    <lineage>
        <taxon>Eukaryota</taxon>
        <taxon>Viridiplantae</taxon>
        <taxon>Streptophyta</taxon>
        <taxon>Embryophyta</taxon>
        <taxon>Tracheophyta</taxon>
        <taxon>Spermatophyta</taxon>
        <taxon>Magnoliopsida</taxon>
        <taxon>eudicotyledons</taxon>
        <taxon>Gunneridae</taxon>
        <taxon>Pentapetalae</taxon>
        <taxon>rosids</taxon>
        <taxon>fabids</taxon>
        <taxon>Rosales</taxon>
        <taxon>Rosaceae</taxon>
        <taxon>Amygdaloideae</taxon>
        <taxon>Amygdaleae</taxon>
        <taxon>Prunus</taxon>
    </lineage>
</organism>
<sequence>MSLGLGVDLTGARLGHRMGLRLGARLGDVIGLGLGGKGWGGWGWGSNEGFNFHSSKILRQKRNKKEGERRRNGGWVGRQRVAGDRRKRAWVRRRRRGWGACDWSQARATAKAKIAAAASATKGEVQQRGPATPPRKAPNSSRMITPTPALDEFDY</sequence>
<evidence type="ECO:0000313" key="2">
    <source>
        <dbReference type="EMBL" id="PQQ18265.1"/>
    </source>
</evidence>
<evidence type="ECO:0000256" key="1">
    <source>
        <dbReference type="SAM" id="MobiDB-lite"/>
    </source>
</evidence>
<protein>
    <submittedName>
        <fullName evidence="2">Uncharacterized protein</fullName>
    </submittedName>
</protein>
<accession>A0A314ZEK1</accession>
<dbReference type="Proteomes" id="UP000250321">
    <property type="component" value="Unassembled WGS sequence"/>
</dbReference>
<feature type="region of interest" description="Disordered" evidence="1">
    <location>
        <begin position="58"/>
        <end position="80"/>
    </location>
</feature>
<keyword evidence="3" id="KW-1185">Reference proteome</keyword>
<dbReference type="EMBL" id="PJQY01000115">
    <property type="protein sequence ID" value="PQQ18265.1"/>
    <property type="molecule type" value="Genomic_DNA"/>
</dbReference>
<comment type="caution">
    <text evidence="2">The sequence shown here is derived from an EMBL/GenBank/DDBJ whole genome shotgun (WGS) entry which is preliminary data.</text>
</comment>
<proteinExistence type="predicted"/>
<gene>
    <name evidence="2" type="ORF">Pyn_13608</name>
</gene>
<dbReference type="AlphaFoldDB" id="A0A314ZEK1"/>